<feature type="chain" id="PRO_5044586506" description="Lipoprotein" evidence="1">
    <location>
        <begin position="18"/>
        <end position="84"/>
    </location>
</feature>
<dbReference type="AlphaFoldDB" id="A0A378YWG2"/>
<dbReference type="STRING" id="93220.A6P55_18580"/>
<sequence>MKNLAKIAILLSPGLLAVTLSACGSSAPLFTSDGRPTQQIQCSATVAGDCDQRARTQCQQKGYDVLTRDVSGGVANIVIACQPG</sequence>
<protein>
    <recommendedName>
        <fullName evidence="6">Lipoprotein</fullName>
    </recommendedName>
</protein>
<gene>
    <name evidence="2" type="ORF">NCTC13160_04355</name>
    <name evidence="3" type="ORF">PPN31119_01256</name>
</gene>
<organism evidence="2 4">
    <name type="scientific">Pandoraea pnomenusa</name>
    <dbReference type="NCBI Taxonomy" id="93220"/>
    <lineage>
        <taxon>Bacteria</taxon>
        <taxon>Pseudomonadati</taxon>
        <taxon>Pseudomonadota</taxon>
        <taxon>Betaproteobacteria</taxon>
        <taxon>Burkholderiales</taxon>
        <taxon>Burkholderiaceae</taxon>
        <taxon>Pandoraea</taxon>
    </lineage>
</organism>
<dbReference type="GeneID" id="57197944"/>
<dbReference type="Proteomes" id="UP000361468">
    <property type="component" value="Unassembled WGS sequence"/>
</dbReference>
<accession>A0A378YWG2</accession>
<keyword evidence="5" id="KW-1185">Reference proteome</keyword>
<evidence type="ECO:0000313" key="4">
    <source>
        <dbReference type="Proteomes" id="UP000254573"/>
    </source>
</evidence>
<evidence type="ECO:0000313" key="5">
    <source>
        <dbReference type="Proteomes" id="UP000361468"/>
    </source>
</evidence>
<dbReference type="KEGG" id="ppnm:LV28_22090"/>
<evidence type="ECO:0000313" key="2">
    <source>
        <dbReference type="EMBL" id="SUA81492.1"/>
    </source>
</evidence>
<proteinExistence type="predicted"/>
<name>A0A378YWG2_9BURK</name>
<reference evidence="3 5" key="2">
    <citation type="submission" date="2019-08" db="EMBL/GenBank/DDBJ databases">
        <authorList>
            <person name="Peeters C."/>
        </authorList>
    </citation>
    <scope>NUCLEOTIDE SEQUENCE [LARGE SCALE GENOMIC DNA]</scope>
    <source>
        <strain evidence="3 5">LMG 31119</strain>
    </source>
</reference>
<dbReference type="PROSITE" id="PS51257">
    <property type="entry name" value="PROKAR_LIPOPROTEIN"/>
    <property type="match status" value="1"/>
</dbReference>
<dbReference type="Proteomes" id="UP000254573">
    <property type="component" value="Unassembled WGS sequence"/>
</dbReference>
<evidence type="ECO:0000256" key="1">
    <source>
        <dbReference type="SAM" id="SignalP"/>
    </source>
</evidence>
<evidence type="ECO:0008006" key="6">
    <source>
        <dbReference type="Google" id="ProtNLM"/>
    </source>
</evidence>
<dbReference type="OrthoDB" id="8944875at2"/>
<dbReference type="EMBL" id="UGSG01000001">
    <property type="protein sequence ID" value="SUA81492.1"/>
    <property type="molecule type" value="Genomic_DNA"/>
</dbReference>
<dbReference type="RefSeq" id="WP_023596941.1">
    <property type="nucleotide sequence ID" value="NC_023018.2"/>
</dbReference>
<feature type="signal peptide" evidence="1">
    <location>
        <begin position="1"/>
        <end position="17"/>
    </location>
</feature>
<reference evidence="2 4" key="1">
    <citation type="submission" date="2018-06" db="EMBL/GenBank/DDBJ databases">
        <authorList>
            <consortium name="Pathogen Informatics"/>
            <person name="Doyle S."/>
        </authorList>
    </citation>
    <scope>NUCLEOTIDE SEQUENCE [LARGE SCALE GENOMIC DNA]</scope>
    <source>
        <strain evidence="2 4">NCTC13160</strain>
    </source>
</reference>
<evidence type="ECO:0000313" key="3">
    <source>
        <dbReference type="EMBL" id="VVE63500.1"/>
    </source>
</evidence>
<dbReference type="EMBL" id="CABPSO010000003">
    <property type="protein sequence ID" value="VVE63500.1"/>
    <property type="molecule type" value="Genomic_DNA"/>
</dbReference>
<keyword evidence="1" id="KW-0732">Signal</keyword>